<dbReference type="Proteomes" id="UP000002318">
    <property type="component" value="Chromosome"/>
</dbReference>
<evidence type="ECO:0000256" key="2">
    <source>
        <dbReference type="ARBA" id="ARBA00022670"/>
    </source>
</evidence>
<dbReference type="Gene3D" id="2.40.10.120">
    <property type="match status" value="1"/>
</dbReference>
<dbReference type="EMBL" id="CP002116">
    <property type="protein sequence ID" value="ADK81447.1"/>
    <property type="molecule type" value="Genomic_DNA"/>
</dbReference>
<keyword evidence="8" id="KW-1185">Reference proteome</keyword>
<keyword evidence="5" id="KW-0812">Transmembrane</keyword>
<dbReference type="STRING" id="573413.Spirs_2332"/>
<dbReference type="Gene3D" id="2.30.42.10">
    <property type="match status" value="1"/>
</dbReference>
<gene>
    <name evidence="7" type="ordered locus">Spirs_2332</name>
</gene>
<dbReference type="SUPFAM" id="SSF50494">
    <property type="entry name" value="Trypsin-like serine proteases"/>
    <property type="match status" value="1"/>
</dbReference>
<evidence type="ECO:0000313" key="7">
    <source>
        <dbReference type="EMBL" id="ADK81447.1"/>
    </source>
</evidence>
<dbReference type="PRINTS" id="PR00834">
    <property type="entry name" value="PROTEASES2C"/>
</dbReference>
<evidence type="ECO:0000259" key="6">
    <source>
        <dbReference type="Pfam" id="PF13180"/>
    </source>
</evidence>
<feature type="domain" description="PDZ" evidence="6">
    <location>
        <begin position="315"/>
        <end position="399"/>
    </location>
</feature>
<keyword evidence="2" id="KW-0645">Protease</keyword>
<dbReference type="FunFam" id="2.40.10.10:FF:000001">
    <property type="entry name" value="Periplasmic serine protease DegS"/>
    <property type="match status" value="1"/>
</dbReference>
<name>E1R1S1_SEDSS</name>
<dbReference type="GO" id="GO:0004252">
    <property type="term" value="F:serine-type endopeptidase activity"/>
    <property type="evidence" value="ECO:0007669"/>
    <property type="project" value="InterPro"/>
</dbReference>
<evidence type="ECO:0000313" key="8">
    <source>
        <dbReference type="Proteomes" id="UP000002318"/>
    </source>
</evidence>
<protein>
    <submittedName>
        <fullName evidence="7">Peptidase S1 and S6 chymotrypsin/Hap</fullName>
    </submittedName>
</protein>
<dbReference type="InterPro" id="IPR001478">
    <property type="entry name" value="PDZ"/>
</dbReference>
<dbReference type="Pfam" id="PF13365">
    <property type="entry name" value="Trypsin_2"/>
    <property type="match status" value="1"/>
</dbReference>
<dbReference type="InterPro" id="IPR001940">
    <property type="entry name" value="Peptidase_S1C"/>
</dbReference>
<keyword evidence="5" id="KW-1133">Transmembrane helix</keyword>
<comment type="similarity">
    <text evidence="1">Belongs to the peptidase S1C family.</text>
</comment>
<evidence type="ECO:0000256" key="4">
    <source>
        <dbReference type="ARBA" id="ARBA00022825"/>
    </source>
</evidence>
<reference evidence="7 8" key="1">
    <citation type="journal article" date="2010" name="Stand. Genomic Sci.">
        <title>Complete genome sequence of Spirochaeta smaragdinae type strain (SEBR 4228).</title>
        <authorList>
            <person name="Mavromatis K."/>
            <person name="Yasawong M."/>
            <person name="Chertkov O."/>
            <person name="Lapidus A."/>
            <person name="Lucas S."/>
            <person name="Nolan M."/>
            <person name="Del Rio T.G."/>
            <person name="Tice H."/>
            <person name="Cheng J.F."/>
            <person name="Pitluck S."/>
            <person name="Liolios K."/>
            <person name="Ivanova N."/>
            <person name="Tapia R."/>
            <person name="Han C."/>
            <person name="Bruce D."/>
            <person name="Goodwin L."/>
            <person name="Pati A."/>
            <person name="Chen A."/>
            <person name="Palaniappan K."/>
            <person name="Land M."/>
            <person name="Hauser L."/>
            <person name="Chang Y.J."/>
            <person name="Jeffries C.D."/>
            <person name="Detter J.C."/>
            <person name="Rohde M."/>
            <person name="Brambilla E."/>
            <person name="Spring S."/>
            <person name="Goker M."/>
            <person name="Sikorski J."/>
            <person name="Woyke T."/>
            <person name="Bristow J."/>
            <person name="Eisen J.A."/>
            <person name="Markowitz V."/>
            <person name="Hugenholtz P."/>
            <person name="Klenk H.P."/>
            <person name="Kyrpides N.C."/>
        </authorList>
    </citation>
    <scope>NUCLEOTIDE SEQUENCE [LARGE SCALE GENOMIC DNA]</scope>
    <source>
        <strain evidence="8">DSM 11293 / JCM 15392 / SEBR 4228</strain>
    </source>
</reference>
<dbReference type="Pfam" id="PF13180">
    <property type="entry name" value="PDZ_2"/>
    <property type="match status" value="1"/>
</dbReference>
<dbReference type="GO" id="GO:0006508">
    <property type="term" value="P:proteolysis"/>
    <property type="evidence" value="ECO:0007669"/>
    <property type="project" value="UniProtKB-KW"/>
</dbReference>
<keyword evidence="3" id="KW-0378">Hydrolase</keyword>
<evidence type="ECO:0000256" key="3">
    <source>
        <dbReference type="ARBA" id="ARBA00022801"/>
    </source>
</evidence>
<dbReference type="RefSeq" id="WP_013254910.1">
    <property type="nucleotide sequence ID" value="NC_014364.1"/>
</dbReference>
<dbReference type="HOGENOM" id="CLU_020120_2_0_12"/>
<accession>E1R1S1</accession>
<organism evidence="7 8">
    <name type="scientific">Sediminispirochaeta smaragdinae (strain DSM 11293 / JCM 15392 / SEBR 4228)</name>
    <name type="common">Spirochaeta smaragdinae</name>
    <dbReference type="NCBI Taxonomy" id="573413"/>
    <lineage>
        <taxon>Bacteria</taxon>
        <taxon>Pseudomonadati</taxon>
        <taxon>Spirochaetota</taxon>
        <taxon>Spirochaetia</taxon>
        <taxon>Spirochaetales</taxon>
        <taxon>Spirochaetaceae</taxon>
        <taxon>Sediminispirochaeta</taxon>
    </lineage>
</organism>
<keyword evidence="4" id="KW-0720">Serine protease</keyword>
<dbReference type="InterPro" id="IPR009003">
    <property type="entry name" value="Peptidase_S1_PA"/>
</dbReference>
<sequence length="410" mass="44455">MKLYSRGQLLFFTISGMLLLICILIGFGLVKLPKGDDEVQATDVKSDPLPFVLETSSTPQTQGLMETSTGNTSYSEDERINIQVYESMNKAVVNITTETLSLNWFLEPVPQDGGTGSGSIIDSRGYILTNYHVVENAYKVFVNLYDGSQYEGEVIGKDQENDLAVLKFDPGDKRLVTIAFGDSSQLKVGQKVLAIGNPFGYDRTLTTGIISGLGRPVRTRQNLVIRDMIQTDASINPGNSGGPLLDSSGRMVGINTMIYSPSGGSVGIGFAVPVDTARRVVPELIASGKVNRGWIDIVPVQLDPSIVRYANLPISKGLLVSRVLQGGNAEKAGIRGGDPDKGVRYGRAIIYFGGDIITEVDGMKTTTLSDLFSALEDNRPGDSVEIEFFRGKNKKRISLVLNERPDGFAW</sequence>
<dbReference type="InterPro" id="IPR036034">
    <property type="entry name" value="PDZ_sf"/>
</dbReference>
<dbReference type="InterPro" id="IPR051201">
    <property type="entry name" value="Chloro_Bact_Ser_Proteases"/>
</dbReference>
<dbReference type="AlphaFoldDB" id="E1R1S1"/>
<dbReference type="eggNOG" id="COG0265">
    <property type="taxonomic scope" value="Bacteria"/>
</dbReference>
<keyword evidence="5" id="KW-0472">Membrane</keyword>
<evidence type="ECO:0000256" key="5">
    <source>
        <dbReference type="SAM" id="Phobius"/>
    </source>
</evidence>
<evidence type="ECO:0000256" key="1">
    <source>
        <dbReference type="ARBA" id="ARBA00010541"/>
    </source>
</evidence>
<dbReference type="KEGG" id="ssm:Spirs_2332"/>
<dbReference type="PANTHER" id="PTHR43343:SF3">
    <property type="entry name" value="PROTEASE DO-LIKE 8, CHLOROPLASTIC"/>
    <property type="match status" value="1"/>
</dbReference>
<feature type="transmembrane region" description="Helical" evidence="5">
    <location>
        <begin position="9"/>
        <end position="30"/>
    </location>
</feature>
<dbReference type="PANTHER" id="PTHR43343">
    <property type="entry name" value="PEPTIDASE S12"/>
    <property type="match status" value="1"/>
</dbReference>
<dbReference type="SUPFAM" id="SSF50156">
    <property type="entry name" value="PDZ domain-like"/>
    <property type="match status" value="1"/>
</dbReference>
<dbReference type="OrthoDB" id="9758917at2"/>
<proteinExistence type="inferred from homology"/>